<dbReference type="OrthoDB" id="8755073at2"/>
<dbReference type="RefSeq" id="WP_055115395.1">
    <property type="nucleotide sequence ID" value="NZ_JACKTU010000023.1"/>
</dbReference>
<name>A0A1X2B9N7_MYCPR</name>
<dbReference type="InterPro" id="IPR017520">
    <property type="entry name" value="CHP03086"/>
</dbReference>
<comment type="caution">
    <text evidence="1">The sequence shown here is derived from an EMBL/GenBank/DDBJ whole genome shotgun (WGS) entry which is preliminary data.</text>
</comment>
<dbReference type="SUPFAM" id="SSF109854">
    <property type="entry name" value="DinB/YfiT-like putative metalloenzymes"/>
    <property type="match status" value="1"/>
</dbReference>
<dbReference type="InterPro" id="IPR034660">
    <property type="entry name" value="DinB/YfiT-like"/>
</dbReference>
<dbReference type="InterPro" id="IPR017517">
    <property type="entry name" value="Maleyloyr_isom"/>
</dbReference>
<dbReference type="AlphaFoldDB" id="A0A1X2B9N7"/>
<keyword evidence="2" id="KW-1185">Reference proteome</keyword>
<dbReference type="EMBL" id="RWKA01000003">
    <property type="protein sequence ID" value="TGB45349.1"/>
    <property type="molecule type" value="Genomic_DNA"/>
</dbReference>
<organism evidence="1 2">
    <name type="scientific">Mycolicibacterium peregrinum</name>
    <name type="common">Mycobacterium peregrinum</name>
    <dbReference type="NCBI Taxonomy" id="43304"/>
    <lineage>
        <taxon>Bacteria</taxon>
        <taxon>Bacillati</taxon>
        <taxon>Actinomycetota</taxon>
        <taxon>Actinomycetes</taxon>
        <taxon>Mycobacteriales</taxon>
        <taxon>Mycobacteriaceae</taxon>
        <taxon>Mycolicibacterium</taxon>
    </lineage>
</organism>
<protein>
    <submittedName>
        <fullName evidence="1">TIGR03086 family protein</fullName>
    </submittedName>
</protein>
<accession>A0A1X2B9N7</accession>
<gene>
    <name evidence="1" type="ORF">EJD98_07805</name>
</gene>
<dbReference type="NCBIfam" id="TIGR03086">
    <property type="entry name" value="TIGR03086 family metal-binding protein"/>
    <property type="match status" value="1"/>
</dbReference>
<evidence type="ECO:0000313" key="1">
    <source>
        <dbReference type="EMBL" id="TGB45349.1"/>
    </source>
</evidence>
<evidence type="ECO:0000313" key="2">
    <source>
        <dbReference type="Proteomes" id="UP000297792"/>
    </source>
</evidence>
<proteinExistence type="predicted"/>
<sequence>MDELSSAEVALAALVPVLGTITVDMLHLPTPCEGFDVAGLADHLVGTVTMVGDSAGEDVSVTDGRPIDVRVADAAETTIEAWRRRGTDGDVVFAGHVTAARLALGVLSIELVVHGWDFAQALHRPLPITAAHADFVLGLARQIITPDSRRTAGFDEPVPVTTDAAALDRLVAYTGRHPQCECRPASDHRVKNG</sequence>
<dbReference type="Proteomes" id="UP000297792">
    <property type="component" value="Unassembled WGS sequence"/>
</dbReference>
<dbReference type="GeneID" id="98798895"/>
<reference evidence="1 2" key="1">
    <citation type="submission" date="2018-12" db="EMBL/GenBank/DDBJ databases">
        <title>Draft genome sequences of Mycolicibacterium peregrinum isolated from a pig with lymphadenitis and from soil on the same Japanese pig farm.</title>
        <authorList>
            <person name="Komatsu T."/>
            <person name="Ohya K."/>
            <person name="Sawai K."/>
            <person name="Odoi J.O."/>
            <person name="Otsu K."/>
            <person name="Ota A."/>
            <person name="Ito T."/>
            <person name="Kawai M."/>
            <person name="Maruyama F."/>
        </authorList>
    </citation>
    <scope>NUCLEOTIDE SEQUENCE [LARGE SCALE GENOMIC DNA]</scope>
    <source>
        <strain evidence="1 2">138</strain>
    </source>
</reference>
<dbReference type="NCBIfam" id="TIGR03083">
    <property type="entry name" value="maleylpyruvate isomerase family mycothiol-dependent enzyme"/>
    <property type="match status" value="1"/>
</dbReference>